<dbReference type="GO" id="GO:0005829">
    <property type="term" value="C:cytosol"/>
    <property type="evidence" value="ECO:0007669"/>
    <property type="project" value="TreeGrafter"/>
</dbReference>
<proteinExistence type="inferred from homology"/>
<keyword evidence="7" id="KW-1185">Reference proteome</keyword>
<evidence type="ECO:0000256" key="4">
    <source>
        <dbReference type="SAM" id="MobiDB-lite"/>
    </source>
</evidence>
<dbReference type="Proteomes" id="UP001153321">
    <property type="component" value="Chromosome 21"/>
</dbReference>
<feature type="domain" description="Cns1/TTC4 wheel" evidence="5">
    <location>
        <begin position="330"/>
        <end position="432"/>
    </location>
</feature>
<name>A0A9P0N103_SPOLI</name>
<organism evidence="6 7">
    <name type="scientific">Spodoptera littoralis</name>
    <name type="common">Egyptian cotton leafworm</name>
    <dbReference type="NCBI Taxonomy" id="7109"/>
    <lineage>
        <taxon>Eukaryota</taxon>
        <taxon>Metazoa</taxon>
        <taxon>Ecdysozoa</taxon>
        <taxon>Arthropoda</taxon>
        <taxon>Hexapoda</taxon>
        <taxon>Insecta</taxon>
        <taxon>Pterygota</taxon>
        <taxon>Neoptera</taxon>
        <taxon>Endopterygota</taxon>
        <taxon>Lepidoptera</taxon>
        <taxon>Glossata</taxon>
        <taxon>Ditrysia</taxon>
        <taxon>Noctuoidea</taxon>
        <taxon>Noctuidae</taxon>
        <taxon>Amphipyrinae</taxon>
        <taxon>Spodoptera</taxon>
    </lineage>
</organism>
<feature type="compositionally biased region" description="Basic and acidic residues" evidence="4">
    <location>
        <begin position="264"/>
        <end position="284"/>
    </location>
</feature>
<evidence type="ECO:0000256" key="3">
    <source>
        <dbReference type="ARBA" id="ARBA00023602"/>
    </source>
</evidence>
<evidence type="ECO:0000313" key="6">
    <source>
        <dbReference type="EMBL" id="CAH1640646.1"/>
    </source>
</evidence>
<dbReference type="InterPro" id="IPR011990">
    <property type="entry name" value="TPR-like_helical_dom_sf"/>
</dbReference>
<dbReference type="GO" id="GO:0005634">
    <property type="term" value="C:nucleus"/>
    <property type="evidence" value="ECO:0007669"/>
    <property type="project" value="TreeGrafter"/>
</dbReference>
<dbReference type="Pfam" id="PF18972">
    <property type="entry name" value="Wheel"/>
    <property type="match status" value="1"/>
</dbReference>
<dbReference type="AlphaFoldDB" id="A0A9P0N103"/>
<dbReference type="InterPro" id="IPR044059">
    <property type="entry name" value="Csn1/TTC4_wheel"/>
</dbReference>
<evidence type="ECO:0000313" key="7">
    <source>
        <dbReference type="Proteomes" id="UP001153321"/>
    </source>
</evidence>
<dbReference type="PANTHER" id="PTHR46035">
    <property type="entry name" value="TETRATRICOPEPTIDE REPEAT PROTEIN 4"/>
    <property type="match status" value="1"/>
</dbReference>
<dbReference type="InterPro" id="IPR019734">
    <property type="entry name" value="TPR_rpt"/>
</dbReference>
<evidence type="ECO:0000256" key="1">
    <source>
        <dbReference type="ARBA" id="ARBA00022737"/>
    </source>
</evidence>
<reference evidence="6" key="1">
    <citation type="submission" date="2022-02" db="EMBL/GenBank/DDBJ databases">
        <authorList>
            <person name="King R."/>
        </authorList>
    </citation>
    <scope>NUCLEOTIDE SEQUENCE</scope>
</reference>
<dbReference type="SMART" id="SM00028">
    <property type="entry name" value="TPR"/>
    <property type="match status" value="2"/>
</dbReference>
<gene>
    <name evidence="6" type="ORF">SPLIT_LOCUS6002</name>
</gene>
<dbReference type="CDD" id="cd20263">
    <property type="entry name" value="Complex1_LYR_NDUFB9_LYRM3"/>
    <property type="match status" value="1"/>
</dbReference>
<accession>A0A9P0N103</accession>
<keyword evidence="1" id="KW-0677">Repeat</keyword>
<dbReference type="CDD" id="cd21380">
    <property type="entry name" value="CTWD_Cns1"/>
    <property type="match status" value="1"/>
</dbReference>
<dbReference type="PANTHER" id="PTHR46035:SF1">
    <property type="entry name" value="TETRATRICOPEPTIDE REPEAT PROTEIN 4"/>
    <property type="match status" value="1"/>
</dbReference>
<dbReference type="InterPro" id="IPR045292">
    <property type="entry name" value="Complex1_LYR_NDUFB9_LYRM3"/>
</dbReference>
<dbReference type="EMBL" id="LR824552">
    <property type="protein sequence ID" value="CAH1640646.1"/>
    <property type="molecule type" value="Genomic_DNA"/>
</dbReference>
<dbReference type="Gene3D" id="1.25.40.10">
    <property type="entry name" value="Tetratricopeptide repeat domain"/>
    <property type="match status" value="1"/>
</dbReference>
<sequence length="436" mass="50330">MPFAPELRTHSQKVCTLYKVAMRNLEAYYAARHVVRYHQVMLRAEFDKNKCVTDPKEQRRLLWVGENDVFTQQNPLPPAKFARSIGVAGGVAYARVITPPDWEEMDKHPFFMKSTPDDGTLSPLAEGLAKLKYDPEENTPVELAANYKEDGNFNFKHKNYRLAILGYTEGIKQRCNDTEINASLYNNRAASHWHLKNYRSALFDSEKALSFNANHTKARTRAAKAALEVTKYDTCIEHCQKLLEGETKDKDIVELLNTAKKKKQQQERDQRRKERKNEKDSEQKDQVIKAIIQRGIKISKCDDEDDIDLSKLEPSLPGAQDAIVRIEDGVLRWPILLLYPEFQMTDFIRDCPENVPLLSQLEQVFPAPWDEENKYSCSKINVYFEGYDKMPHVIDPSKNLGDLLVTKYYELKAGTPAFFILPRGSVVERRFLESYI</sequence>
<comment type="similarity">
    <text evidence="3">Belongs to the TTC4 family.</text>
</comment>
<dbReference type="GO" id="GO:0030544">
    <property type="term" value="F:Hsp70 protein binding"/>
    <property type="evidence" value="ECO:0007669"/>
    <property type="project" value="TreeGrafter"/>
</dbReference>
<dbReference type="GO" id="GO:0006457">
    <property type="term" value="P:protein folding"/>
    <property type="evidence" value="ECO:0007669"/>
    <property type="project" value="TreeGrafter"/>
</dbReference>
<dbReference type="SUPFAM" id="SSF48452">
    <property type="entry name" value="TPR-like"/>
    <property type="match status" value="1"/>
</dbReference>
<evidence type="ECO:0000256" key="2">
    <source>
        <dbReference type="ARBA" id="ARBA00022803"/>
    </source>
</evidence>
<dbReference type="GO" id="GO:0051879">
    <property type="term" value="F:Hsp90 protein binding"/>
    <property type="evidence" value="ECO:0007669"/>
    <property type="project" value="InterPro"/>
</dbReference>
<protein>
    <recommendedName>
        <fullName evidence="5">Cns1/TTC4 wheel domain-containing protein</fullName>
    </recommendedName>
</protein>
<feature type="region of interest" description="Disordered" evidence="4">
    <location>
        <begin position="259"/>
        <end position="284"/>
    </location>
</feature>
<keyword evidence="2" id="KW-0802">TPR repeat</keyword>
<evidence type="ECO:0000259" key="5">
    <source>
        <dbReference type="Pfam" id="PF18972"/>
    </source>
</evidence>